<name>A0A7C9EWG0_OPUST</name>
<proteinExistence type="predicted"/>
<reference evidence="2" key="2">
    <citation type="submission" date="2020-07" db="EMBL/GenBank/DDBJ databases">
        <authorList>
            <person name="Vera ALvarez R."/>
            <person name="Arias-Moreno D.M."/>
            <person name="Jimenez-Jacinto V."/>
            <person name="Jimenez-Bremont J.F."/>
            <person name="Swaminathan K."/>
            <person name="Moose S.P."/>
            <person name="Guerrero-Gonzalez M.L."/>
            <person name="Marino-Ramirez L."/>
            <person name="Landsman D."/>
            <person name="Rodriguez-Kessler M."/>
            <person name="Delgado-Sanchez P."/>
        </authorList>
    </citation>
    <scope>NUCLEOTIDE SEQUENCE</scope>
    <source>
        <tissue evidence="2">Cladode</tissue>
    </source>
</reference>
<evidence type="ECO:0000313" key="2">
    <source>
        <dbReference type="EMBL" id="MBA4677066.1"/>
    </source>
</evidence>
<keyword evidence="1" id="KW-1133">Transmembrane helix</keyword>
<dbReference type="AlphaFoldDB" id="A0A7C9EWG0"/>
<sequence>MICAREPLRPKELADVPAKKRKLEVGDVLLFLLLCPAKRISTTYLIMWGNATFIIVSALANGLRNSVRIILFCIGSYLGSNDILFGFILFSFRLIPNELIFVQ</sequence>
<organism evidence="2">
    <name type="scientific">Opuntia streptacantha</name>
    <name type="common">Prickly pear cactus</name>
    <name type="synonym">Opuntia cardona</name>
    <dbReference type="NCBI Taxonomy" id="393608"/>
    <lineage>
        <taxon>Eukaryota</taxon>
        <taxon>Viridiplantae</taxon>
        <taxon>Streptophyta</taxon>
        <taxon>Embryophyta</taxon>
        <taxon>Tracheophyta</taxon>
        <taxon>Spermatophyta</taxon>
        <taxon>Magnoliopsida</taxon>
        <taxon>eudicotyledons</taxon>
        <taxon>Gunneridae</taxon>
        <taxon>Pentapetalae</taxon>
        <taxon>Caryophyllales</taxon>
        <taxon>Cactineae</taxon>
        <taxon>Cactaceae</taxon>
        <taxon>Opuntioideae</taxon>
        <taxon>Opuntia</taxon>
    </lineage>
</organism>
<keyword evidence="1" id="KW-0812">Transmembrane</keyword>
<reference evidence="2" key="1">
    <citation type="journal article" date="2013" name="J. Plant Res.">
        <title>Effect of fungi and light on seed germination of three Opuntia species from semiarid lands of central Mexico.</title>
        <authorList>
            <person name="Delgado-Sanchez P."/>
            <person name="Jimenez-Bremont J.F."/>
            <person name="Guerrero-Gonzalez Mde L."/>
            <person name="Flores J."/>
        </authorList>
    </citation>
    <scope>NUCLEOTIDE SEQUENCE</scope>
    <source>
        <tissue evidence="2">Cladode</tissue>
    </source>
</reference>
<feature type="transmembrane region" description="Helical" evidence="1">
    <location>
        <begin position="69"/>
        <end position="90"/>
    </location>
</feature>
<evidence type="ECO:0000256" key="1">
    <source>
        <dbReference type="SAM" id="Phobius"/>
    </source>
</evidence>
<protein>
    <submittedName>
        <fullName evidence="2">Uncharacterized protein</fullName>
    </submittedName>
</protein>
<feature type="transmembrane region" description="Helical" evidence="1">
    <location>
        <begin position="44"/>
        <end position="63"/>
    </location>
</feature>
<accession>A0A7C9EWG0</accession>
<dbReference type="EMBL" id="GISG01273713">
    <property type="protein sequence ID" value="MBA4677066.1"/>
    <property type="molecule type" value="Transcribed_RNA"/>
</dbReference>
<keyword evidence="1" id="KW-0472">Membrane</keyword>